<comment type="caution">
    <text evidence="1">The sequence shown here is derived from an EMBL/GenBank/DDBJ whole genome shotgun (WGS) entry which is preliminary data.</text>
</comment>
<keyword evidence="2" id="KW-1185">Reference proteome</keyword>
<reference evidence="1" key="1">
    <citation type="submission" date="2018-11" db="EMBL/GenBank/DDBJ databases">
        <authorList>
            <consortium name="Pathogen Informatics"/>
        </authorList>
    </citation>
    <scope>NUCLEOTIDE SEQUENCE</scope>
</reference>
<evidence type="ECO:0000313" key="2">
    <source>
        <dbReference type="Proteomes" id="UP000784294"/>
    </source>
</evidence>
<sequence length="214" mass="20267">MASSGGLSNGPVGIGVNSTGSSSNAIGSGGTAANAVAGMMLSGGLGMGPGTHGVIASGLSSAGTSSGSSGGGIGFSGIGMPLSSSTGSQLTSGISGGASCANTVSAVGAGSSCAGGAAIATVGNSGYSGGAAGFLMGGMASTLVVNLLQQQVALCTRAVHSVFRESAFGELDKVSWTVLGLLPCIALPVQGNSSVHDDRNHFKVDVKLKTNRPT</sequence>
<dbReference type="AlphaFoldDB" id="A0A3S5BNK9"/>
<proteinExistence type="predicted"/>
<name>A0A3S5BNK9_9PLAT</name>
<accession>A0A3S5BNK9</accession>
<dbReference type="Proteomes" id="UP000784294">
    <property type="component" value="Unassembled WGS sequence"/>
</dbReference>
<evidence type="ECO:0000313" key="1">
    <source>
        <dbReference type="EMBL" id="VEL10864.1"/>
    </source>
</evidence>
<protein>
    <submittedName>
        <fullName evidence="1">Uncharacterized protein</fullName>
    </submittedName>
</protein>
<gene>
    <name evidence="1" type="ORF">PXEA_LOCUS4304</name>
</gene>
<dbReference type="EMBL" id="CAAALY010010145">
    <property type="protein sequence ID" value="VEL10864.1"/>
    <property type="molecule type" value="Genomic_DNA"/>
</dbReference>
<organism evidence="1 2">
    <name type="scientific">Protopolystoma xenopodis</name>
    <dbReference type="NCBI Taxonomy" id="117903"/>
    <lineage>
        <taxon>Eukaryota</taxon>
        <taxon>Metazoa</taxon>
        <taxon>Spiralia</taxon>
        <taxon>Lophotrochozoa</taxon>
        <taxon>Platyhelminthes</taxon>
        <taxon>Monogenea</taxon>
        <taxon>Polyopisthocotylea</taxon>
        <taxon>Polystomatidea</taxon>
        <taxon>Polystomatidae</taxon>
        <taxon>Protopolystoma</taxon>
    </lineage>
</organism>